<dbReference type="PANTHER" id="PTHR13168">
    <property type="entry name" value="ASSOCIATE OF C-MYC AMY-1"/>
    <property type="match status" value="1"/>
</dbReference>
<evidence type="ECO:0000256" key="2">
    <source>
        <dbReference type="ARBA" id="ARBA00009389"/>
    </source>
</evidence>
<accession>G0QKP4</accession>
<dbReference type="PRINTS" id="PR02028">
    <property type="entry name" value="CMYCBINDINGP"/>
</dbReference>
<dbReference type="eggNOG" id="ENOG502S7GH">
    <property type="taxonomic scope" value="Eukaryota"/>
</dbReference>
<name>G0QKP4_ICHMU</name>
<dbReference type="EMBL" id="GL983181">
    <property type="protein sequence ID" value="EGR34198.1"/>
    <property type="molecule type" value="Genomic_DNA"/>
</dbReference>
<keyword evidence="3" id="KW-0539">Nucleus</keyword>
<dbReference type="GO" id="GO:0003713">
    <property type="term" value="F:transcription coactivator activity"/>
    <property type="evidence" value="ECO:0007669"/>
    <property type="project" value="InterPro"/>
</dbReference>
<feature type="coiled-coil region" evidence="4">
    <location>
        <begin position="63"/>
        <end position="97"/>
    </location>
</feature>
<dbReference type="InterPro" id="IPR026060">
    <property type="entry name" value="AMY1"/>
</dbReference>
<evidence type="ECO:0000256" key="1">
    <source>
        <dbReference type="ARBA" id="ARBA00004123"/>
    </source>
</evidence>
<gene>
    <name evidence="5" type="ORF">IMG5_020530</name>
</gene>
<organism evidence="5 6">
    <name type="scientific">Ichthyophthirius multifiliis</name>
    <name type="common">White spot disease agent</name>
    <name type="synonym">Ich</name>
    <dbReference type="NCBI Taxonomy" id="5932"/>
    <lineage>
        <taxon>Eukaryota</taxon>
        <taxon>Sar</taxon>
        <taxon>Alveolata</taxon>
        <taxon>Ciliophora</taxon>
        <taxon>Intramacronucleata</taxon>
        <taxon>Oligohymenophorea</taxon>
        <taxon>Hymenostomatida</taxon>
        <taxon>Ophryoglenina</taxon>
        <taxon>Ichthyophthirius</taxon>
    </lineage>
</organism>
<keyword evidence="6" id="KW-1185">Reference proteome</keyword>
<dbReference type="STRING" id="857967.G0QKP4"/>
<dbReference type="InParanoid" id="G0QKP4"/>
<evidence type="ECO:0008006" key="7">
    <source>
        <dbReference type="Google" id="ProtNLM"/>
    </source>
</evidence>
<proteinExistence type="inferred from homology"/>
<evidence type="ECO:0000313" key="5">
    <source>
        <dbReference type="EMBL" id="EGR34198.1"/>
    </source>
</evidence>
<dbReference type="RefSeq" id="XP_004039502.1">
    <property type="nucleotide sequence ID" value="XM_004039454.1"/>
</dbReference>
<dbReference type="FunCoup" id="G0QKP4">
    <property type="interactions" value="11"/>
</dbReference>
<dbReference type="PANTHER" id="PTHR13168:SF0">
    <property type="entry name" value="C-MYC-BINDING PROTEIN"/>
    <property type="match status" value="1"/>
</dbReference>
<evidence type="ECO:0000256" key="4">
    <source>
        <dbReference type="SAM" id="Coils"/>
    </source>
</evidence>
<evidence type="ECO:0000313" key="6">
    <source>
        <dbReference type="Proteomes" id="UP000008983"/>
    </source>
</evidence>
<sequence>MSFQTQKKTTDSKKEEYRKYLEKAGVVDQLTRVLVGLYEEPNKPGNAIDYIKKYLGSPTDIDVERLQVEYEKLKDENSRLKKQVEDLRKELETLKPEDN</sequence>
<evidence type="ECO:0000256" key="3">
    <source>
        <dbReference type="ARBA" id="ARBA00023242"/>
    </source>
</evidence>
<reference evidence="5 6" key="1">
    <citation type="submission" date="2011-07" db="EMBL/GenBank/DDBJ databases">
        <authorList>
            <person name="Coyne R."/>
            <person name="Brami D."/>
            <person name="Johnson J."/>
            <person name="Hostetler J."/>
            <person name="Hannick L."/>
            <person name="Clark T."/>
            <person name="Cassidy-Hanley D."/>
            <person name="Inman J."/>
        </authorList>
    </citation>
    <scope>NUCLEOTIDE SEQUENCE [LARGE SCALE GENOMIC DNA]</scope>
    <source>
        <strain evidence="5 6">G5</strain>
    </source>
</reference>
<comment type="subcellular location">
    <subcellularLocation>
        <location evidence="1">Nucleus</location>
    </subcellularLocation>
</comment>
<dbReference type="Proteomes" id="UP000008983">
    <property type="component" value="Unassembled WGS sequence"/>
</dbReference>
<dbReference type="Gene3D" id="1.20.5.340">
    <property type="match status" value="1"/>
</dbReference>
<dbReference type="OMA" id="MMHYKEE"/>
<comment type="similarity">
    <text evidence="2">Belongs to the AMY1 family.</text>
</comment>
<keyword evidence="4" id="KW-0175">Coiled coil</keyword>
<protein>
    <recommendedName>
        <fullName evidence="7">c-Myc-binding protein</fullName>
    </recommendedName>
</protein>
<dbReference type="AlphaFoldDB" id="G0QKP4"/>
<dbReference type="GO" id="GO:0005634">
    <property type="term" value="C:nucleus"/>
    <property type="evidence" value="ECO:0007669"/>
    <property type="project" value="UniProtKB-SubCell"/>
</dbReference>
<dbReference type="OrthoDB" id="524165at2759"/>
<dbReference type="GeneID" id="14910395"/>